<dbReference type="Proteomes" id="UP001141327">
    <property type="component" value="Unassembled WGS sequence"/>
</dbReference>
<comment type="similarity">
    <text evidence="7">Belongs to the adaptor complexes medium subunit family.</text>
</comment>
<dbReference type="InterPro" id="IPR022775">
    <property type="entry name" value="AP_mu_sigma_su"/>
</dbReference>
<dbReference type="Gene3D" id="2.60.40.1170">
    <property type="entry name" value="Mu homology domain, subdomain B"/>
    <property type="match status" value="2"/>
</dbReference>
<dbReference type="InterPro" id="IPR050431">
    <property type="entry name" value="Adaptor_comp_med_subunit"/>
</dbReference>
<dbReference type="PIRSF" id="PIRSF005992">
    <property type="entry name" value="Clathrin_mu"/>
    <property type="match status" value="1"/>
</dbReference>
<dbReference type="EMBL" id="JAPMOS010000015">
    <property type="protein sequence ID" value="KAJ4460124.1"/>
    <property type="molecule type" value="Genomic_DNA"/>
</dbReference>
<dbReference type="Gene3D" id="3.30.450.60">
    <property type="match status" value="1"/>
</dbReference>
<proteinExistence type="inferred from homology"/>
<accession>A0ABQ8ULR8</accession>
<dbReference type="InterPro" id="IPR036168">
    <property type="entry name" value="AP2_Mu_C_sf"/>
</dbReference>
<evidence type="ECO:0000313" key="10">
    <source>
        <dbReference type="Proteomes" id="UP001141327"/>
    </source>
</evidence>
<sequence length="499" mass="55714">MISALLFLNEKGDIILARNYRGDVSRAVAEAFRTQIIVKKDTKMPVANFGSATFLYIREQNVFFAAVTRTNVNCALVFEALYRLCDVFKSYFGSLDEATVRNNFVLLYELLDETIDFGYPQMITPDVLKTYILQGKPELEKKRDVTVHATGASTRPEGILYPRNQLFIDVIEQVSLLVSGKNTVLSAEVNGQVQLKVMLSGDPECIFGFNDKLFLDNHRQVAADAARKGKRDTLELDDVRFHQCVKLGRFGADRTIAFVPPDGEFTLMRYRLTDKVVRTPFRVVPVVIEHTRTRFDVRVGIGATFPESILATQVVVKIPVPPNAARAKINCIAGSARYEPEQHAIMWRIRNFAGRTSFTLTAQVQLLATVVEGKPWSKPPIALQFIIPMYTGSGLEVLFMNVTESKMHYVAERFVRYITRAATTRSGTPTLRALCPPLVPPPRASSSSSAPASPPPCPLLLREPLLPRAHLTLPQPARSCFWGPAFSLFLSFLVGRTPC</sequence>
<organism evidence="9 10">
    <name type="scientific">Paratrimastix pyriformis</name>
    <dbReference type="NCBI Taxonomy" id="342808"/>
    <lineage>
        <taxon>Eukaryota</taxon>
        <taxon>Metamonada</taxon>
        <taxon>Preaxostyla</taxon>
        <taxon>Paratrimastigidae</taxon>
        <taxon>Paratrimastix</taxon>
    </lineage>
</organism>
<dbReference type="SUPFAM" id="SSF64356">
    <property type="entry name" value="SNARE-like"/>
    <property type="match status" value="1"/>
</dbReference>
<name>A0ABQ8ULR8_9EUKA</name>
<dbReference type="PANTHER" id="PTHR10529">
    <property type="entry name" value="AP COMPLEX SUBUNIT MU"/>
    <property type="match status" value="1"/>
</dbReference>
<keyword evidence="1 7" id="KW-0813">Transport</keyword>
<evidence type="ECO:0000256" key="2">
    <source>
        <dbReference type="ARBA" id="ARBA00022583"/>
    </source>
</evidence>
<evidence type="ECO:0000256" key="6">
    <source>
        <dbReference type="ARBA" id="ARBA00037878"/>
    </source>
</evidence>
<dbReference type="InterPro" id="IPR001392">
    <property type="entry name" value="Clathrin_mu"/>
</dbReference>
<comment type="caution">
    <text evidence="9">The sequence shown here is derived from an EMBL/GenBank/DDBJ whole genome shotgun (WGS) entry which is preliminary data.</text>
</comment>
<dbReference type="Pfam" id="PF01217">
    <property type="entry name" value="Clat_adaptor_s"/>
    <property type="match status" value="1"/>
</dbReference>
<evidence type="ECO:0000256" key="3">
    <source>
        <dbReference type="ARBA" id="ARBA00022927"/>
    </source>
</evidence>
<keyword evidence="5" id="KW-0168">Coated pit</keyword>
<dbReference type="InterPro" id="IPR011012">
    <property type="entry name" value="Longin-like_dom_sf"/>
</dbReference>
<gene>
    <name evidence="9" type="ORF">PAPYR_3855</name>
</gene>
<dbReference type="CDD" id="cd09251">
    <property type="entry name" value="AP-2_Mu2_Cterm"/>
    <property type="match status" value="1"/>
</dbReference>
<dbReference type="CDD" id="cd14836">
    <property type="entry name" value="AP2_Mu_N"/>
    <property type="match status" value="1"/>
</dbReference>
<keyword evidence="2" id="KW-0254">Endocytosis</keyword>
<keyword evidence="4" id="KW-0472">Membrane</keyword>
<dbReference type="PROSITE" id="PS51072">
    <property type="entry name" value="MHD"/>
    <property type="match status" value="1"/>
</dbReference>
<dbReference type="Pfam" id="PF00928">
    <property type="entry name" value="Adap_comp_sub"/>
    <property type="match status" value="1"/>
</dbReference>
<reference evidence="9" key="1">
    <citation type="journal article" date="2022" name="bioRxiv">
        <title>Genomics of Preaxostyla Flagellates Illuminates Evolutionary Transitions and the Path Towards Mitochondrial Loss.</title>
        <authorList>
            <person name="Novak L.V.F."/>
            <person name="Treitli S.C."/>
            <person name="Pyrih J."/>
            <person name="Halakuc P."/>
            <person name="Pipaliya S.V."/>
            <person name="Vacek V."/>
            <person name="Brzon O."/>
            <person name="Soukal P."/>
            <person name="Eme L."/>
            <person name="Dacks J.B."/>
            <person name="Karnkowska A."/>
            <person name="Elias M."/>
            <person name="Hampl V."/>
        </authorList>
    </citation>
    <scope>NUCLEOTIDE SEQUENCE</scope>
    <source>
        <strain evidence="9">RCP-MX</strain>
    </source>
</reference>
<dbReference type="PRINTS" id="PR00314">
    <property type="entry name" value="CLATHRINADPT"/>
</dbReference>
<dbReference type="InterPro" id="IPR043512">
    <property type="entry name" value="Mu2_C"/>
</dbReference>
<keyword evidence="3 7" id="KW-0653">Protein transport</keyword>
<evidence type="ECO:0000256" key="5">
    <source>
        <dbReference type="ARBA" id="ARBA00023176"/>
    </source>
</evidence>
<keyword evidence="10" id="KW-1185">Reference proteome</keyword>
<dbReference type="InterPro" id="IPR028565">
    <property type="entry name" value="MHD"/>
</dbReference>
<evidence type="ECO:0000313" key="9">
    <source>
        <dbReference type="EMBL" id="KAJ4460124.1"/>
    </source>
</evidence>
<dbReference type="InterPro" id="IPR043532">
    <property type="entry name" value="AP2_Mu_N"/>
</dbReference>
<dbReference type="SUPFAM" id="SSF49447">
    <property type="entry name" value="Second domain of Mu2 adaptin subunit (ap50) of ap2 adaptor"/>
    <property type="match status" value="1"/>
</dbReference>
<evidence type="ECO:0000256" key="1">
    <source>
        <dbReference type="ARBA" id="ARBA00022448"/>
    </source>
</evidence>
<evidence type="ECO:0000256" key="7">
    <source>
        <dbReference type="PIRNR" id="PIRNR005992"/>
    </source>
</evidence>
<feature type="domain" description="MHD" evidence="8">
    <location>
        <begin position="163"/>
        <end position="427"/>
    </location>
</feature>
<comment type="subcellular location">
    <subcellularLocation>
        <location evidence="6">Membrane</location>
        <location evidence="6">Coated pit</location>
    </subcellularLocation>
</comment>
<evidence type="ECO:0000256" key="4">
    <source>
        <dbReference type="ARBA" id="ARBA00023136"/>
    </source>
</evidence>
<protein>
    <submittedName>
        <fullName evidence="9">AP-2 complex subunit mu</fullName>
    </submittedName>
</protein>
<evidence type="ECO:0000259" key="8">
    <source>
        <dbReference type="PROSITE" id="PS51072"/>
    </source>
</evidence>